<evidence type="ECO:0000313" key="2">
    <source>
        <dbReference type="Proteomes" id="UP000828941"/>
    </source>
</evidence>
<dbReference type="Proteomes" id="UP000828941">
    <property type="component" value="Chromosome 4"/>
</dbReference>
<dbReference type="EMBL" id="CM039429">
    <property type="protein sequence ID" value="KAI4348467.1"/>
    <property type="molecule type" value="Genomic_DNA"/>
</dbReference>
<reference evidence="1 2" key="1">
    <citation type="journal article" date="2022" name="DNA Res.">
        <title>Chromosomal-level genome assembly of the orchid tree Bauhinia variegata (Leguminosae; Cercidoideae) supports the allotetraploid origin hypothesis of Bauhinia.</title>
        <authorList>
            <person name="Zhong Y."/>
            <person name="Chen Y."/>
            <person name="Zheng D."/>
            <person name="Pang J."/>
            <person name="Liu Y."/>
            <person name="Luo S."/>
            <person name="Meng S."/>
            <person name="Qian L."/>
            <person name="Wei D."/>
            <person name="Dai S."/>
            <person name="Zhou R."/>
        </authorList>
    </citation>
    <scope>NUCLEOTIDE SEQUENCE [LARGE SCALE GENOMIC DNA]</scope>
    <source>
        <strain evidence="1">BV-YZ2020</strain>
    </source>
</reference>
<organism evidence="1 2">
    <name type="scientific">Bauhinia variegata</name>
    <name type="common">Purple orchid tree</name>
    <name type="synonym">Phanera variegata</name>
    <dbReference type="NCBI Taxonomy" id="167791"/>
    <lineage>
        <taxon>Eukaryota</taxon>
        <taxon>Viridiplantae</taxon>
        <taxon>Streptophyta</taxon>
        <taxon>Embryophyta</taxon>
        <taxon>Tracheophyta</taxon>
        <taxon>Spermatophyta</taxon>
        <taxon>Magnoliopsida</taxon>
        <taxon>eudicotyledons</taxon>
        <taxon>Gunneridae</taxon>
        <taxon>Pentapetalae</taxon>
        <taxon>rosids</taxon>
        <taxon>fabids</taxon>
        <taxon>Fabales</taxon>
        <taxon>Fabaceae</taxon>
        <taxon>Cercidoideae</taxon>
        <taxon>Cercideae</taxon>
        <taxon>Bauhiniinae</taxon>
        <taxon>Bauhinia</taxon>
    </lineage>
</organism>
<sequence length="120" mass="13066">MPLIVPRIIIDVLVLWSSNSDLWPRQQLCSPLEQDRQFLPSQGHSGPTTRFQNSETVLSVEELCLGHSFSLPLKSSDTSLFGELGWIGLSRGVLVLSSVGVFSLAHVPCCDLSVAAETCL</sequence>
<protein>
    <submittedName>
        <fullName evidence="1">Uncharacterized protein</fullName>
    </submittedName>
</protein>
<proteinExistence type="predicted"/>
<name>A0ACB9PK89_BAUVA</name>
<evidence type="ECO:0000313" key="1">
    <source>
        <dbReference type="EMBL" id="KAI4348467.1"/>
    </source>
</evidence>
<comment type="caution">
    <text evidence="1">The sequence shown here is derived from an EMBL/GenBank/DDBJ whole genome shotgun (WGS) entry which is preliminary data.</text>
</comment>
<accession>A0ACB9PK89</accession>
<gene>
    <name evidence="1" type="ORF">L6164_009190</name>
</gene>
<keyword evidence="2" id="KW-1185">Reference proteome</keyword>